<sequence>MSAYMITYFLSDTCGCGHDHEHNHEHNHEHIESSEDNIIAKIKSVGAWAHFMPEAYLVKSTLSAQKILEELKEVANTGDILFVTKTDAESCACQNQAVIDWLAK</sequence>
<accession>D9SV99</accession>
<evidence type="ECO:0000313" key="1">
    <source>
        <dbReference type="EMBL" id="ADL53073.1"/>
    </source>
</evidence>
<dbReference type="STRING" id="573061.Clocel_3394"/>
<keyword evidence="2" id="KW-1185">Reference proteome</keyword>
<proteinExistence type="predicted"/>
<dbReference type="KEGG" id="ccb:Clocel_3394"/>
<dbReference type="AlphaFoldDB" id="D9SV99"/>
<dbReference type="HOGENOM" id="CLU_154417_0_0_9"/>
<reference evidence="1 2" key="1">
    <citation type="submission" date="2010-08" db="EMBL/GenBank/DDBJ databases">
        <title>Complete sequence of Clostridium cellulovorans 743B.</title>
        <authorList>
            <consortium name="US DOE Joint Genome Institute"/>
            <person name="Lucas S."/>
            <person name="Copeland A."/>
            <person name="Lapidus A."/>
            <person name="Cheng J.-F."/>
            <person name="Bruce D."/>
            <person name="Goodwin L."/>
            <person name="Pitluck S."/>
            <person name="Chertkov O."/>
            <person name="Detter J.C."/>
            <person name="Han C."/>
            <person name="Tapia R."/>
            <person name="Land M."/>
            <person name="Hauser L."/>
            <person name="Chang Y.-J."/>
            <person name="Jeffries C."/>
            <person name="Kyrpides N."/>
            <person name="Ivanova N."/>
            <person name="Mikhailova N."/>
            <person name="Hemme C.L."/>
            <person name="Woyke T."/>
        </authorList>
    </citation>
    <scope>NUCLEOTIDE SEQUENCE [LARGE SCALE GENOMIC DNA]</scope>
    <source>
        <strain evidence="2">ATCC 35296 / DSM 3052 / OCM 3 / 743B</strain>
    </source>
</reference>
<protein>
    <submittedName>
        <fullName evidence="1">Uncharacterized protein</fullName>
    </submittedName>
</protein>
<evidence type="ECO:0000313" key="2">
    <source>
        <dbReference type="Proteomes" id="UP000002730"/>
    </source>
</evidence>
<dbReference type="RefSeq" id="WP_010073471.1">
    <property type="nucleotide sequence ID" value="NC_014393.1"/>
</dbReference>
<organism evidence="1 2">
    <name type="scientific">Clostridium cellulovorans (strain ATCC 35296 / DSM 3052 / OCM 3 / 743B)</name>
    <dbReference type="NCBI Taxonomy" id="573061"/>
    <lineage>
        <taxon>Bacteria</taxon>
        <taxon>Bacillati</taxon>
        <taxon>Bacillota</taxon>
        <taxon>Clostridia</taxon>
        <taxon>Eubacteriales</taxon>
        <taxon>Clostridiaceae</taxon>
        <taxon>Clostridium</taxon>
    </lineage>
</organism>
<dbReference type="EMBL" id="CP002160">
    <property type="protein sequence ID" value="ADL53073.1"/>
    <property type="molecule type" value="Genomic_DNA"/>
</dbReference>
<dbReference type="OrthoDB" id="1909988at2"/>
<name>D9SV99_CLOC7</name>
<dbReference type="Proteomes" id="UP000002730">
    <property type="component" value="Chromosome"/>
</dbReference>
<dbReference type="eggNOG" id="ENOG5030GR4">
    <property type="taxonomic scope" value="Bacteria"/>
</dbReference>
<gene>
    <name evidence="1" type="ordered locus">Clocel_3394</name>
</gene>